<dbReference type="EMBL" id="CAJPWZ010002506">
    <property type="protein sequence ID" value="CAG2239195.1"/>
    <property type="molecule type" value="Genomic_DNA"/>
</dbReference>
<proteinExistence type="predicted"/>
<evidence type="ECO:0000313" key="3">
    <source>
        <dbReference type="Proteomes" id="UP000683360"/>
    </source>
</evidence>
<dbReference type="SUPFAM" id="SSF51069">
    <property type="entry name" value="Carbonic anhydrase"/>
    <property type="match status" value="1"/>
</dbReference>
<name>A0A8S3TZY5_MYTED</name>
<dbReference type="AlphaFoldDB" id="A0A8S3TZY5"/>
<dbReference type="OrthoDB" id="10583460at2759"/>
<evidence type="ECO:0000313" key="2">
    <source>
        <dbReference type="EMBL" id="CAG2239195.1"/>
    </source>
</evidence>
<keyword evidence="3" id="KW-1185">Reference proteome</keyword>
<evidence type="ECO:0000259" key="1">
    <source>
        <dbReference type="Pfam" id="PF00194"/>
    </source>
</evidence>
<accession>A0A8S3TZY5</accession>
<comment type="caution">
    <text evidence="2">The sequence shown here is derived from an EMBL/GenBank/DDBJ whole genome shotgun (WGS) entry which is preliminary data.</text>
</comment>
<dbReference type="Gene3D" id="3.10.200.10">
    <property type="entry name" value="Alpha carbonic anhydrase"/>
    <property type="match status" value="1"/>
</dbReference>
<dbReference type="Pfam" id="PF00194">
    <property type="entry name" value="Carb_anhydrase"/>
    <property type="match status" value="1"/>
</dbReference>
<dbReference type="InterPro" id="IPR036398">
    <property type="entry name" value="CA_dom_sf"/>
</dbReference>
<reference evidence="2" key="1">
    <citation type="submission" date="2021-03" db="EMBL/GenBank/DDBJ databases">
        <authorList>
            <person name="Bekaert M."/>
        </authorList>
    </citation>
    <scope>NUCLEOTIDE SEQUENCE</scope>
</reference>
<protein>
    <recommendedName>
        <fullName evidence="1">Alpha-carbonic anhydrase domain-containing protein</fullName>
    </recommendedName>
</protein>
<feature type="domain" description="Alpha-carbonic anhydrase" evidence="1">
    <location>
        <begin position="49"/>
        <end position="127"/>
    </location>
</feature>
<organism evidence="2 3">
    <name type="scientific">Mytilus edulis</name>
    <name type="common">Blue mussel</name>
    <dbReference type="NCBI Taxonomy" id="6550"/>
    <lineage>
        <taxon>Eukaryota</taxon>
        <taxon>Metazoa</taxon>
        <taxon>Spiralia</taxon>
        <taxon>Lophotrochozoa</taxon>
        <taxon>Mollusca</taxon>
        <taxon>Bivalvia</taxon>
        <taxon>Autobranchia</taxon>
        <taxon>Pteriomorphia</taxon>
        <taxon>Mytilida</taxon>
        <taxon>Mytiloidea</taxon>
        <taxon>Mytilidae</taxon>
        <taxon>Mytilinae</taxon>
        <taxon>Mytilus</taxon>
    </lineage>
</organism>
<dbReference type="Proteomes" id="UP000683360">
    <property type="component" value="Unassembled WGS sequence"/>
</dbReference>
<sequence>MQKNAWLAPLDLPGHGESEDIEHTKFNWFDEKFQHLSHLTPTLHNNVNMESVTEMHVVMHSDRFQTVTDAMNVTNGLAVLGFFIDVGDYNDEFESIIRNLRNIKRKDSNSSSSYINSDALPFFTYRGMHDNYTRGLMFQINGITTIDSDNDIHDAINVAESNILAGGLNIVPMAT</sequence>
<gene>
    <name evidence="2" type="ORF">MEDL_51553</name>
</gene>
<dbReference type="InterPro" id="IPR001148">
    <property type="entry name" value="CA_dom"/>
</dbReference>